<protein>
    <submittedName>
        <fullName evidence="2">Uncharacterized protein</fullName>
    </submittedName>
</protein>
<feature type="non-terminal residue" evidence="2">
    <location>
        <position position="253"/>
    </location>
</feature>
<organism evidence="2">
    <name type="scientific">marine sediment metagenome</name>
    <dbReference type="NCBI Taxonomy" id="412755"/>
    <lineage>
        <taxon>unclassified sequences</taxon>
        <taxon>metagenomes</taxon>
        <taxon>ecological metagenomes</taxon>
    </lineage>
</organism>
<dbReference type="EMBL" id="BARS01041189">
    <property type="protein sequence ID" value="GAG41820.1"/>
    <property type="molecule type" value="Genomic_DNA"/>
</dbReference>
<dbReference type="InterPro" id="IPR043991">
    <property type="entry name" value="Gp3-like"/>
</dbReference>
<gene>
    <name evidence="2" type="ORF">S01H1_62677</name>
</gene>
<name>X0XFD0_9ZZZZ</name>
<feature type="region of interest" description="Disordered" evidence="1">
    <location>
        <begin position="214"/>
        <end position="253"/>
    </location>
</feature>
<sequence length="253" mass="27532">IAEAKKGELKAREGVLPTELHVIIQNDARRDDNGDWEYPGVFAESYECFAKVGVLCTGNGHKAMRRQDDGTQKEEVCVPEGATGTTPDEWCKYSTGKAGANMKCKSHSRLTVCVFVVKVIDEERIPVPLSESLGISARYRIDTHSDYNAIRVQETLDGAADQLDGHIGGLTGILKFQRQSKRMPEGSKVASAPVGQISLHLSPEDIRRQKANLGGWQLDGPMGAPQRMIEGPEDAEPATPALVVEPDPEPADE</sequence>
<accession>X0XFD0</accession>
<feature type="non-terminal residue" evidence="2">
    <location>
        <position position="1"/>
    </location>
</feature>
<evidence type="ECO:0000256" key="1">
    <source>
        <dbReference type="SAM" id="MobiDB-lite"/>
    </source>
</evidence>
<evidence type="ECO:0000313" key="2">
    <source>
        <dbReference type="EMBL" id="GAG41820.1"/>
    </source>
</evidence>
<comment type="caution">
    <text evidence="2">The sequence shown here is derived from an EMBL/GenBank/DDBJ whole genome shotgun (WGS) entry which is preliminary data.</text>
</comment>
<reference evidence="2" key="1">
    <citation type="journal article" date="2014" name="Front. Microbiol.">
        <title>High frequency of phylogenetically diverse reductive dehalogenase-homologous genes in deep subseafloor sedimentary metagenomes.</title>
        <authorList>
            <person name="Kawai M."/>
            <person name="Futagami T."/>
            <person name="Toyoda A."/>
            <person name="Takaki Y."/>
            <person name="Nishi S."/>
            <person name="Hori S."/>
            <person name="Arai W."/>
            <person name="Tsubouchi T."/>
            <person name="Morono Y."/>
            <person name="Uchiyama I."/>
            <person name="Ito T."/>
            <person name="Fujiyama A."/>
            <person name="Inagaki F."/>
            <person name="Takami H."/>
        </authorList>
    </citation>
    <scope>NUCLEOTIDE SEQUENCE</scope>
    <source>
        <strain evidence="2">Expedition CK06-06</strain>
    </source>
</reference>
<proteinExistence type="predicted"/>
<dbReference type="Pfam" id="PF18897">
    <property type="entry name" value="Gp3-like"/>
    <property type="match status" value="1"/>
</dbReference>
<dbReference type="AlphaFoldDB" id="X0XFD0"/>